<evidence type="ECO:0000313" key="5">
    <source>
        <dbReference type="Proteomes" id="UP001309299"/>
    </source>
</evidence>
<evidence type="ECO:0000256" key="3">
    <source>
        <dbReference type="SAM" id="Phobius"/>
    </source>
</evidence>
<dbReference type="InterPro" id="IPR023365">
    <property type="entry name" value="Sortase_dom-sf"/>
</dbReference>
<dbReference type="GO" id="GO:0016787">
    <property type="term" value="F:hydrolase activity"/>
    <property type="evidence" value="ECO:0007669"/>
    <property type="project" value="UniProtKB-KW"/>
</dbReference>
<dbReference type="SUPFAM" id="SSF63817">
    <property type="entry name" value="Sortase"/>
    <property type="match status" value="1"/>
</dbReference>
<dbReference type="InterPro" id="IPR042001">
    <property type="entry name" value="Sortase_F"/>
</dbReference>
<sequence length="253" mass="26586">MTDQSPRHGEPPTESTSSRSSATHAGDSTQSGSPRWRIVALAVVIALVVAAIAAVIVQRDNGDDSAGGPGSATSASTSAAPAASAKKKGPVPAGCMKNPRPIVPVKYSIDHLNVSAKVLSRGLDSAGAAGAPPRDDPSSMAWFNQGPKVGSNRGNVVLTSHTFHVGEALGNRMYSRDNGIKPGDIIRFSDTSGNTVCYRYTHNVKVWVKDYDPNSTILYDDNGPAQAVIVVCWDYVKGKGHESRVLFYADPVA</sequence>
<dbReference type="CDD" id="cd05829">
    <property type="entry name" value="Sortase_F"/>
    <property type="match status" value="1"/>
</dbReference>
<evidence type="ECO:0000256" key="2">
    <source>
        <dbReference type="SAM" id="MobiDB-lite"/>
    </source>
</evidence>
<dbReference type="AlphaFoldDB" id="A0AB35XIP0"/>
<feature type="compositionally biased region" description="Polar residues" evidence="2">
    <location>
        <begin position="22"/>
        <end position="33"/>
    </location>
</feature>
<organism evidence="4 5">
    <name type="scientific">Cutibacterium avidum</name>
    <dbReference type="NCBI Taxonomy" id="33010"/>
    <lineage>
        <taxon>Bacteria</taxon>
        <taxon>Bacillati</taxon>
        <taxon>Actinomycetota</taxon>
        <taxon>Actinomycetes</taxon>
        <taxon>Propionibacteriales</taxon>
        <taxon>Propionibacteriaceae</taxon>
        <taxon>Cutibacterium</taxon>
    </lineage>
</organism>
<dbReference type="Proteomes" id="UP001309299">
    <property type="component" value="Unassembled WGS sequence"/>
</dbReference>
<dbReference type="EMBL" id="JBAKUA010000011">
    <property type="protein sequence ID" value="MEH1547026.1"/>
    <property type="molecule type" value="Genomic_DNA"/>
</dbReference>
<evidence type="ECO:0000256" key="1">
    <source>
        <dbReference type="ARBA" id="ARBA00022801"/>
    </source>
</evidence>
<comment type="caution">
    <text evidence="4">The sequence shown here is derived from an EMBL/GenBank/DDBJ whole genome shotgun (WGS) entry which is preliminary data.</text>
</comment>
<protein>
    <submittedName>
        <fullName evidence="4">Class F sortase</fullName>
    </submittedName>
</protein>
<feature type="compositionally biased region" description="Low complexity" evidence="2">
    <location>
        <begin position="12"/>
        <end position="21"/>
    </location>
</feature>
<feature type="compositionally biased region" description="Low complexity" evidence="2">
    <location>
        <begin position="71"/>
        <end position="94"/>
    </location>
</feature>
<dbReference type="Pfam" id="PF04203">
    <property type="entry name" value="Sortase"/>
    <property type="match status" value="1"/>
</dbReference>
<name>A0AB35XIP0_9ACTN</name>
<reference evidence="4" key="1">
    <citation type="submission" date="2024-02" db="EMBL/GenBank/DDBJ databases">
        <title>Bacterial skin colonization with Propionibacterium avidum as a risk factor for Periprosthetic Joint Infections - a single-center prospective study.</title>
        <authorList>
            <person name="Achermann Y."/>
        </authorList>
    </citation>
    <scope>NUCLEOTIDE SEQUENCE</scope>
    <source>
        <strain evidence="4">PAVI-2017310195</strain>
    </source>
</reference>
<proteinExistence type="predicted"/>
<keyword evidence="3" id="KW-1133">Transmembrane helix</keyword>
<dbReference type="RefSeq" id="WP_016667335.1">
    <property type="nucleotide sequence ID" value="NZ_CABKSM010000001.1"/>
</dbReference>
<gene>
    <name evidence="4" type="ORF">V7F78_08395</name>
</gene>
<keyword evidence="1" id="KW-0378">Hydrolase</keyword>
<feature type="transmembrane region" description="Helical" evidence="3">
    <location>
        <begin position="38"/>
        <end position="57"/>
    </location>
</feature>
<evidence type="ECO:0000313" key="4">
    <source>
        <dbReference type="EMBL" id="MEH1547026.1"/>
    </source>
</evidence>
<dbReference type="InterPro" id="IPR005754">
    <property type="entry name" value="Sortase"/>
</dbReference>
<dbReference type="Gene3D" id="2.40.260.10">
    <property type="entry name" value="Sortase"/>
    <property type="match status" value="1"/>
</dbReference>
<keyword evidence="3" id="KW-0472">Membrane</keyword>
<feature type="compositionally biased region" description="Basic and acidic residues" evidence="2">
    <location>
        <begin position="1"/>
        <end position="11"/>
    </location>
</feature>
<feature type="region of interest" description="Disordered" evidence="2">
    <location>
        <begin position="1"/>
        <end position="33"/>
    </location>
</feature>
<accession>A0AB35XIP0</accession>
<keyword evidence="3" id="KW-0812">Transmembrane</keyword>
<feature type="region of interest" description="Disordered" evidence="2">
    <location>
        <begin position="61"/>
        <end position="96"/>
    </location>
</feature>